<name>A0A0E9TTI2_ANGAN</name>
<accession>A0A0E9TTI2</accession>
<dbReference type="AlphaFoldDB" id="A0A0E9TTI2"/>
<reference evidence="1" key="2">
    <citation type="journal article" date="2015" name="Fish Shellfish Immunol.">
        <title>Early steps in the European eel (Anguilla anguilla)-Vibrio vulnificus interaction in the gills: Role of the RtxA13 toxin.</title>
        <authorList>
            <person name="Callol A."/>
            <person name="Pajuelo D."/>
            <person name="Ebbesson L."/>
            <person name="Teles M."/>
            <person name="MacKenzie S."/>
            <person name="Amaro C."/>
        </authorList>
    </citation>
    <scope>NUCLEOTIDE SEQUENCE</scope>
</reference>
<organism evidence="1">
    <name type="scientific">Anguilla anguilla</name>
    <name type="common">European freshwater eel</name>
    <name type="synonym">Muraena anguilla</name>
    <dbReference type="NCBI Taxonomy" id="7936"/>
    <lineage>
        <taxon>Eukaryota</taxon>
        <taxon>Metazoa</taxon>
        <taxon>Chordata</taxon>
        <taxon>Craniata</taxon>
        <taxon>Vertebrata</taxon>
        <taxon>Euteleostomi</taxon>
        <taxon>Actinopterygii</taxon>
        <taxon>Neopterygii</taxon>
        <taxon>Teleostei</taxon>
        <taxon>Anguilliformes</taxon>
        <taxon>Anguillidae</taxon>
        <taxon>Anguilla</taxon>
    </lineage>
</organism>
<proteinExistence type="predicted"/>
<evidence type="ECO:0000313" key="1">
    <source>
        <dbReference type="EMBL" id="JAH56053.1"/>
    </source>
</evidence>
<sequence length="42" mass="4856">MGKHSFTKTGVMEDVSFIFMPVQGWSTDYSDMAPEKNSRKRE</sequence>
<dbReference type="EMBL" id="GBXM01052524">
    <property type="protein sequence ID" value="JAH56053.1"/>
    <property type="molecule type" value="Transcribed_RNA"/>
</dbReference>
<protein>
    <submittedName>
        <fullName evidence="1">Uncharacterized protein</fullName>
    </submittedName>
</protein>
<reference evidence="1" key="1">
    <citation type="submission" date="2014-11" db="EMBL/GenBank/DDBJ databases">
        <authorList>
            <person name="Amaro Gonzalez C."/>
        </authorList>
    </citation>
    <scope>NUCLEOTIDE SEQUENCE</scope>
</reference>